<feature type="binding site" description="covalent" evidence="8">
    <location>
        <position position="79"/>
    </location>
    <ligand>
        <name>heme c</name>
        <dbReference type="ChEBI" id="CHEBI:61717"/>
    </ligand>
</feature>
<feature type="binding site" description="axial binding residue" evidence="8">
    <location>
        <position position="83"/>
    </location>
    <ligand>
        <name>heme c</name>
        <dbReference type="ChEBI" id="CHEBI:61717"/>
    </ligand>
    <ligandPart>
        <name>Fe</name>
        <dbReference type="ChEBI" id="CHEBI:18248"/>
    </ligandPart>
</feature>
<evidence type="ECO:0000256" key="6">
    <source>
        <dbReference type="ARBA" id="ARBA00023004"/>
    </source>
</evidence>
<feature type="domain" description="Cytochrome c" evidence="10">
    <location>
        <begin position="56"/>
        <end position="150"/>
    </location>
</feature>
<dbReference type="PRINTS" id="PR00606">
    <property type="entry name" value="CYTCHROMECID"/>
</dbReference>
<comment type="PTM">
    <text evidence="8">Binds 1 heme c group covalently per subunit.</text>
</comment>
<dbReference type="RefSeq" id="WP_083214845.1">
    <property type="nucleotide sequence ID" value="NZ_CP014671.1"/>
</dbReference>
<dbReference type="OrthoDB" id="9814063at2"/>
<keyword evidence="3 8" id="KW-0349">Heme</keyword>
<feature type="compositionally biased region" description="Low complexity" evidence="9">
    <location>
        <begin position="23"/>
        <end position="32"/>
    </location>
</feature>
<gene>
    <name evidence="11" type="ORF">PG2T_09115</name>
</gene>
<dbReference type="Pfam" id="PF00034">
    <property type="entry name" value="Cytochrom_C"/>
    <property type="match status" value="1"/>
</dbReference>
<evidence type="ECO:0000256" key="9">
    <source>
        <dbReference type="SAM" id="MobiDB-lite"/>
    </source>
</evidence>
<evidence type="ECO:0000256" key="3">
    <source>
        <dbReference type="ARBA" id="ARBA00022617"/>
    </source>
</evidence>
<dbReference type="STRING" id="1810504.PG2T_09115"/>
<dbReference type="Proteomes" id="UP000092952">
    <property type="component" value="Chromosome"/>
</dbReference>
<sequence>MKGLLVGVLTVASLAGCGKDQEAPQAGASSAPASPPPATAPAPATQPAPAEPVAALPPESAAATFAAAGLPDTLIKDGCYSCHDVNGARIGPPLRVVAGLYRTDPQAVDKLTQKVLHGGGGVWGPTPMIAHPQLDEAAARAMIEAILKLN</sequence>
<dbReference type="InterPro" id="IPR036909">
    <property type="entry name" value="Cyt_c-like_dom_sf"/>
</dbReference>
<reference evidence="12" key="1">
    <citation type="submission" date="2016-03" db="EMBL/GenBank/DDBJ databases">
        <title>Complete genome sequence of Solimmundus cernigliae, representing a novel lineage of polycyclic aromatic hydrocarbon degraders within the Gammaproteobacteria.</title>
        <authorList>
            <person name="Singleton D.R."/>
            <person name="Dickey A.N."/>
            <person name="Scholl E.H."/>
            <person name="Wright F.A."/>
            <person name="Aitken M.D."/>
        </authorList>
    </citation>
    <scope>NUCLEOTIDE SEQUENCE [LARGE SCALE GENOMIC DNA]</scope>
    <source>
        <strain evidence="12">TR3.2</strain>
    </source>
</reference>
<evidence type="ECO:0000313" key="11">
    <source>
        <dbReference type="EMBL" id="ANX04318.1"/>
    </source>
</evidence>
<dbReference type="InParanoid" id="A0A1B1YU44"/>
<dbReference type="GO" id="GO:0005506">
    <property type="term" value="F:iron ion binding"/>
    <property type="evidence" value="ECO:0007669"/>
    <property type="project" value="InterPro"/>
</dbReference>
<dbReference type="EMBL" id="CP014671">
    <property type="protein sequence ID" value="ANX04318.1"/>
    <property type="molecule type" value="Genomic_DNA"/>
</dbReference>
<evidence type="ECO:0000259" key="10">
    <source>
        <dbReference type="PROSITE" id="PS51007"/>
    </source>
</evidence>
<keyword evidence="6 8" id="KW-0408">Iron</keyword>
<evidence type="ECO:0000256" key="2">
    <source>
        <dbReference type="ARBA" id="ARBA00022448"/>
    </source>
</evidence>
<accession>A0A1B1YU44</accession>
<dbReference type="AlphaFoldDB" id="A0A1B1YU44"/>
<dbReference type="GO" id="GO:0020037">
    <property type="term" value="F:heme binding"/>
    <property type="evidence" value="ECO:0007669"/>
    <property type="project" value="InterPro"/>
</dbReference>
<keyword evidence="2" id="KW-0813">Transport</keyword>
<dbReference type="InterPro" id="IPR009056">
    <property type="entry name" value="Cyt_c-like_dom"/>
</dbReference>
<evidence type="ECO:0000256" key="1">
    <source>
        <dbReference type="ARBA" id="ARBA00021020"/>
    </source>
</evidence>
<organism evidence="11 12">
    <name type="scientific">Immundisolibacter cernigliae</name>
    <dbReference type="NCBI Taxonomy" id="1810504"/>
    <lineage>
        <taxon>Bacteria</taxon>
        <taxon>Pseudomonadati</taxon>
        <taxon>Pseudomonadota</taxon>
        <taxon>Gammaproteobacteria</taxon>
        <taxon>Immundisolibacterales</taxon>
        <taxon>Immundisolibacteraceae</taxon>
        <taxon>Immundisolibacter</taxon>
    </lineage>
</organism>
<evidence type="ECO:0000256" key="7">
    <source>
        <dbReference type="ARBA" id="ARBA00031244"/>
    </source>
</evidence>
<dbReference type="KEGG" id="gbi:PG2T_09115"/>
<dbReference type="PROSITE" id="PS51007">
    <property type="entry name" value="CYTC"/>
    <property type="match status" value="1"/>
</dbReference>
<keyword evidence="5" id="KW-0249">Electron transport</keyword>
<dbReference type="SUPFAM" id="SSF46626">
    <property type="entry name" value="Cytochrome c"/>
    <property type="match status" value="1"/>
</dbReference>
<keyword evidence="4 8" id="KW-0479">Metal-binding</keyword>
<protein>
    <recommendedName>
        <fullName evidence="1">Cytochrome c-551</fullName>
    </recommendedName>
    <alternativeName>
        <fullName evidence="7">Cytochrome c551</fullName>
    </alternativeName>
</protein>
<keyword evidence="12" id="KW-1185">Reference proteome</keyword>
<feature type="region of interest" description="Disordered" evidence="9">
    <location>
        <begin position="20"/>
        <end position="55"/>
    </location>
</feature>
<evidence type="ECO:0000256" key="8">
    <source>
        <dbReference type="PIRSR" id="PIRSR602324-1"/>
    </source>
</evidence>
<evidence type="ECO:0000256" key="5">
    <source>
        <dbReference type="ARBA" id="ARBA00022982"/>
    </source>
</evidence>
<dbReference type="GO" id="GO:0009055">
    <property type="term" value="F:electron transfer activity"/>
    <property type="evidence" value="ECO:0007669"/>
    <property type="project" value="InterPro"/>
</dbReference>
<name>A0A1B1YU44_9GAMM</name>
<dbReference type="InterPro" id="IPR002324">
    <property type="entry name" value="Cyt_c_ID"/>
</dbReference>
<dbReference type="Gene3D" id="1.10.760.10">
    <property type="entry name" value="Cytochrome c-like domain"/>
    <property type="match status" value="1"/>
</dbReference>
<proteinExistence type="predicted"/>
<dbReference type="PROSITE" id="PS51257">
    <property type="entry name" value="PROKAR_LIPOPROTEIN"/>
    <property type="match status" value="1"/>
</dbReference>
<feature type="compositionally biased region" description="Pro residues" evidence="9">
    <location>
        <begin position="33"/>
        <end position="50"/>
    </location>
</feature>
<feature type="binding site" description="covalent" evidence="8">
    <location>
        <position position="128"/>
    </location>
    <ligand>
        <name>heme c</name>
        <dbReference type="ChEBI" id="CHEBI:61717"/>
    </ligand>
</feature>
<evidence type="ECO:0000313" key="12">
    <source>
        <dbReference type="Proteomes" id="UP000092952"/>
    </source>
</evidence>
<evidence type="ECO:0000256" key="4">
    <source>
        <dbReference type="ARBA" id="ARBA00022723"/>
    </source>
</evidence>